<dbReference type="Proteomes" id="UP001243717">
    <property type="component" value="Unassembled WGS sequence"/>
</dbReference>
<proteinExistence type="predicted"/>
<organism evidence="2 3">
    <name type="scientific">Thalassobacterium sedimentorum</name>
    <dbReference type="NCBI Taxonomy" id="3041258"/>
    <lineage>
        <taxon>Bacteria</taxon>
        <taxon>Pseudomonadati</taxon>
        <taxon>Verrucomicrobiota</taxon>
        <taxon>Opitutia</taxon>
        <taxon>Puniceicoccales</taxon>
        <taxon>Coraliomargaritaceae</taxon>
        <taxon>Thalassobacterium</taxon>
    </lineage>
</organism>
<evidence type="ECO:0000256" key="1">
    <source>
        <dbReference type="SAM" id="Phobius"/>
    </source>
</evidence>
<keyword evidence="1" id="KW-1133">Transmembrane helix</keyword>
<dbReference type="EMBL" id="JARXIC010000004">
    <property type="protein sequence ID" value="MDQ8193493.1"/>
    <property type="molecule type" value="Genomic_DNA"/>
</dbReference>
<gene>
    <name evidence="2" type="ORF">QEH59_03595</name>
</gene>
<keyword evidence="1" id="KW-0472">Membrane</keyword>
<accession>A0ABU1AIP2</accession>
<feature type="transmembrane region" description="Helical" evidence="1">
    <location>
        <begin position="12"/>
        <end position="35"/>
    </location>
</feature>
<comment type="caution">
    <text evidence="2">The sequence shown here is derived from an EMBL/GenBank/DDBJ whole genome shotgun (WGS) entry which is preliminary data.</text>
</comment>
<keyword evidence="3" id="KW-1185">Reference proteome</keyword>
<reference evidence="2 3" key="1">
    <citation type="submission" date="2023-04" db="EMBL/GenBank/DDBJ databases">
        <title>A novel bacteria isolated from coastal sediment.</title>
        <authorList>
            <person name="Liu X.-J."/>
            <person name="Du Z.-J."/>
        </authorList>
    </citation>
    <scope>NUCLEOTIDE SEQUENCE [LARGE SCALE GENOMIC DNA]</scope>
    <source>
        <strain evidence="2 3">SDUM461004</strain>
    </source>
</reference>
<protein>
    <submittedName>
        <fullName evidence="2">Uncharacterized protein</fullName>
    </submittedName>
</protein>
<evidence type="ECO:0000313" key="2">
    <source>
        <dbReference type="EMBL" id="MDQ8193493.1"/>
    </source>
</evidence>
<keyword evidence="1" id="KW-0812">Transmembrane</keyword>
<dbReference type="RefSeq" id="WP_308952176.1">
    <property type="nucleotide sequence ID" value="NZ_JARXIC010000004.1"/>
</dbReference>
<name>A0ABU1AIP2_9BACT</name>
<sequence>MFKRIIYDDWTSIVPLISFWLTFGVFLAIVVRALLLKKTTVHHMENLPLEDGDNANTQVASK</sequence>
<evidence type="ECO:0000313" key="3">
    <source>
        <dbReference type="Proteomes" id="UP001243717"/>
    </source>
</evidence>